<feature type="domain" description="EF-hand" evidence="3">
    <location>
        <begin position="395"/>
        <end position="430"/>
    </location>
</feature>
<feature type="compositionally biased region" description="Basic and acidic residues" evidence="1">
    <location>
        <begin position="696"/>
        <end position="716"/>
    </location>
</feature>
<evidence type="ECO:0000259" key="3">
    <source>
        <dbReference type="PROSITE" id="PS50222"/>
    </source>
</evidence>
<feature type="compositionally biased region" description="Polar residues" evidence="1">
    <location>
        <begin position="717"/>
        <end position="733"/>
    </location>
</feature>
<evidence type="ECO:0000256" key="2">
    <source>
        <dbReference type="SAM" id="Phobius"/>
    </source>
</evidence>
<keyword evidence="2" id="KW-0812">Transmembrane</keyword>
<name>A0A8H3ER64_9LECA</name>
<dbReference type="OrthoDB" id="544685at2759"/>
<feature type="compositionally biased region" description="Basic and acidic residues" evidence="1">
    <location>
        <begin position="924"/>
        <end position="935"/>
    </location>
</feature>
<keyword evidence="2" id="KW-0472">Membrane</keyword>
<dbReference type="Proteomes" id="UP000664169">
    <property type="component" value="Unassembled WGS sequence"/>
</dbReference>
<keyword evidence="2" id="KW-1133">Transmembrane helix</keyword>
<organism evidence="4 5">
    <name type="scientific">Gomphillus americanus</name>
    <dbReference type="NCBI Taxonomy" id="1940652"/>
    <lineage>
        <taxon>Eukaryota</taxon>
        <taxon>Fungi</taxon>
        <taxon>Dikarya</taxon>
        <taxon>Ascomycota</taxon>
        <taxon>Pezizomycotina</taxon>
        <taxon>Lecanoromycetes</taxon>
        <taxon>OSLEUM clade</taxon>
        <taxon>Ostropomycetidae</taxon>
        <taxon>Ostropales</taxon>
        <taxon>Graphidaceae</taxon>
        <taxon>Gomphilloideae</taxon>
        <taxon>Gomphillus</taxon>
    </lineage>
</organism>
<feature type="transmembrane region" description="Helical" evidence="2">
    <location>
        <begin position="451"/>
        <end position="470"/>
    </location>
</feature>
<dbReference type="GO" id="GO:0006874">
    <property type="term" value="P:intracellular calcium ion homeostasis"/>
    <property type="evidence" value="ECO:0007669"/>
    <property type="project" value="TreeGrafter"/>
</dbReference>
<sequence length="935" mass="101874">MQRFMPSVSDGAGPRDATIDIPLTKVTTSSTGANKIAETNEKMGTYDFRRGGRRRPRKDLTGSDIEGINSMGRIYRKILQSSIVVRYFLYIIPVGVILTIPIIVGALVQNPGPPGIGNVRIVWIFAWGLTMWVALWASKLFAKALPYLFAFLCGIVSPGTRQYSTMLKALEIPISLFFWALASLATFRPVLTNNPSPFTFSLTDPNAQQLIADVNNWIDIVTRILAAFLASAGIYLGEKAIVQLISVSYHRMQYDAKIKESKSNVHVLSMLYDASLVQFAAFCPEFLEEDYLINDTPDLGGSRKGLSQSGTATPMKLLANVNRVGGRITAAFGNIAQEVTGKEVFNPTSAHSVVVEALEKNRSSEALAKRIWMSLVSEGKVALCQSDLIEVLIDQPTSVAIDAFEVLDTDGNGDVTLDEMILKVCEIGRSRKAIANSLHDVDQAINVLDNLLLTVVLIVTVFVFVAFLNTSFVTTLATAGTALLSLSFVFASTAQEVLGSCIFLFVKHPFDVGDVIVVDKQQLIVERISLLYTVFKSAATYTTTQCPNVQLNSLWIDNITRSKSMRESLTIDVNFGTTLEDVELFRREMEMFVRDSDNARDFEPEIEVELKSVSSMEKLQLGIDIKHKSNWSNGAVTAGRRSKFMCALVLALRKVPIYAPGGGVAALGSADQPSYTVSVTDGQAAAARAAFEKTKAAQHLKVDKSQASKTFTDHDTSSALGQSQSNNTPTRQRNAPIGPPSETQALNNLASRPPAQDAFHDWQTADRSTSLRRRPPQPFAPPKDVRSSDAESGYSLQRSSTHGKRRQSGASRDSTNSNLRPPRLDEPITGGDLRVYQQFANQSQSGAARSPTLGTAYKAVEAGQYNPYVQTAPVYEYPPGQTLKEEEEAEVSSVSQASGRLAASPTVPLPPVPAATHQANTNLHELDADKKSVKG</sequence>
<feature type="transmembrane region" description="Helical" evidence="2">
    <location>
        <begin position="120"/>
        <end position="137"/>
    </location>
</feature>
<dbReference type="GO" id="GO:0005509">
    <property type="term" value="F:calcium ion binding"/>
    <property type="evidence" value="ECO:0007669"/>
    <property type="project" value="InterPro"/>
</dbReference>
<dbReference type="PANTHER" id="PTHR31323:SF14">
    <property type="entry name" value="MECHANOSENSITIVE ION CHANNEL PROTEIN MSY2"/>
    <property type="match status" value="1"/>
</dbReference>
<evidence type="ECO:0000256" key="1">
    <source>
        <dbReference type="SAM" id="MobiDB-lite"/>
    </source>
</evidence>
<feature type="region of interest" description="Disordered" evidence="1">
    <location>
        <begin position="1"/>
        <end position="21"/>
    </location>
</feature>
<feature type="compositionally biased region" description="Low complexity" evidence="1">
    <location>
        <begin position="891"/>
        <end position="906"/>
    </location>
</feature>
<accession>A0A8H3ER64</accession>
<protein>
    <recommendedName>
        <fullName evidence="3">EF-hand domain-containing protein</fullName>
    </recommendedName>
</protein>
<dbReference type="Pfam" id="PF00924">
    <property type="entry name" value="MS_channel_2nd"/>
    <property type="match status" value="1"/>
</dbReference>
<dbReference type="InterPro" id="IPR006685">
    <property type="entry name" value="MscS_channel_2nd"/>
</dbReference>
<dbReference type="InterPro" id="IPR018247">
    <property type="entry name" value="EF_Hand_1_Ca_BS"/>
</dbReference>
<feature type="compositionally biased region" description="Polar residues" evidence="1">
    <location>
        <begin position="808"/>
        <end position="819"/>
    </location>
</feature>
<dbReference type="GO" id="GO:0016020">
    <property type="term" value="C:membrane"/>
    <property type="evidence" value="ECO:0007669"/>
    <property type="project" value="InterPro"/>
</dbReference>
<dbReference type="SUPFAM" id="SSF50182">
    <property type="entry name" value="Sm-like ribonucleoproteins"/>
    <property type="match status" value="1"/>
</dbReference>
<dbReference type="AlphaFoldDB" id="A0A8H3ER64"/>
<dbReference type="GO" id="GO:0005262">
    <property type="term" value="F:calcium channel activity"/>
    <property type="evidence" value="ECO:0007669"/>
    <property type="project" value="TreeGrafter"/>
</dbReference>
<dbReference type="InterPro" id="IPR002048">
    <property type="entry name" value="EF_hand_dom"/>
</dbReference>
<evidence type="ECO:0000313" key="4">
    <source>
        <dbReference type="EMBL" id="CAF9909914.1"/>
    </source>
</evidence>
<feature type="region of interest" description="Disordered" evidence="1">
    <location>
        <begin position="883"/>
        <end position="935"/>
    </location>
</feature>
<reference evidence="4" key="1">
    <citation type="submission" date="2021-03" db="EMBL/GenBank/DDBJ databases">
        <authorList>
            <person name="Tagirdzhanova G."/>
        </authorList>
    </citation>
    <scope>NUCLEOTIDE SEQUENCE</scope>
</reference>
<proteinExistence type="predicted"/>
<gene>
    <name evidence="4" type="ORF">GOMPHAMPRED_006901</name>
</gene>
<keyword evidence="5" id="KW-1185">Reference proteome</keyword>
<dbReference type="PROSITE" id="PS50222">
    <property type="entry name" value="EF_HAND_2"/>
    <property type="match status" value="1"/>
</dbReference>
<dbReference type="InterPro" id="IPR010920">
    <property type="entry name" value="LSM_dom_sf"/>
</dbReference>
<dbReference type="Pfam" id="PF25886">
    <property type="entry name" value="Msy1"/>
    <property type="match status" value="1"/>
</dbReference>
<dbReference type="PANTHER" id="PTHR31323">
    <property type="entry name" value="MECHANOSENSITIVE ION CHANNEL PROTEIN MSY2"/>
    <property type="match status" value="1"/>
</dbReference>
<dbReference type="PROSITE" id="PS00018">
    <property type="entry name" value="EF_HAND_1"/>
    <property type="match status" value="1"/>
</dbReference>
<feature type="compositionally biased region" description="Polar residues" evidence="1">
    <location>
        <begin position="741"/>
        <end position="750"/>
    </location>
</feature>
<feature type="transmembrane region" description="Helical" evidence="2">
    <location>
        <begin position="87"/>
        <end position="108"/>
    </location>
</feature>
<dbReference type="EMBL" id="CAJPDQ010000005">
    <property type="protein sequence ID" value="CAF9909914.1"/>
    <property type="molecule type" value="Genomic_DNA"/>
</dbReference>
<evidence type="ECO:0000313" key="5">
    <source>
        <dbReference type="Proteomes" id="UP000664169"/>
    </source>
</evidence>
<dbReference type="InterPro" id="IPR058650">
    <property type="entry name" value="Msy1/2-like"/>
</dbReference>
<feature type="transmembrane region" description="Helical" evidence="2">
    <location>
        <begin position="172"/>
        <end position="191"/>
    </location>
</feature>
<feature type="region of interest" description="Disordered" evidence="1">
    <location>
        <begin position="696"/>
        <end position="830"/>
    </location>
</feature>
<comment type="caution">
    <text evidence="4">The sequence shown here is derived from an EMBL/GenBank/DDBJ whole genome shotgun (WGS) entry which is preliminary data.</text>
</comment>